<evidence type="ECO:0000313" key="2">
    <source>
        <dbReference type="EMBL" id="EPS98527.1"/>
    </source>
</evidence>
<name>S8E151_FOMSC</name>
<dbReference type="EMBL" id="KE504164">
    <property type="protein sequence ID" value="EPS98527.1"/>
    <property type="molecule type" value="Genomic_DNA"/>
</dbReference>
<gene>
    <name evidence="2" type="ORF">FOMPIDRAFT_1103841</name>
</gene>
<feature type="non-terminal residue" evidence="2">
    <location>
        <position position="1"/>
    </location>
</feature>
<reference evidence="2 3" key="1">
    <citation type="journal article" date="2012" name="Science">
        <title>The Paleozoic origin of enzymatic lignin decomposition reconstructed from 31 fungal genomes.</title>
        <authorList>
            <person name="Floudas D."/>
            <person name="Binder M."/>
            <person name="Riley R."/>
            <person name="Barry K."/>
            <person name="Blanchette R.A."/>
            <person name="Henrissat B."/>
            <person name="Martinez A.T."/>
            <person name="Otillar R."/>
            <person name="Spatafora J.W."/>
            <person name="Yadav J.S."/>
            <person name="Aerts A."/>
            <person name="Benoit I."/>
            <person name="Boyd A."/>
            <person name="Carlson A."/>
            <person name="Copeland A."/>
            <person name="Coutinho P.M."/>
            <person name="de Vries R.P."/>
            <person name="Ferreira P."/>
            <person name="Findley K."/>
            <person name="Foster B."/>
            <person name="Gaskell J."/>
            <person name="Glotzer D."/>
            <person name="Gorecki P."/>
            <person name="Heitman J."/>
            <person name="Hesse C."/>
            <person name="Hori C."/>
            <person name="Igarashi K."/>
            <person name="Jurgens J.A."/>
            <person name="Kallen N."/>
            <person name="Kersten P."/>
            <person name="Kohler A."/>
            <person name="Kuees U."/>
            <person name="Kumar T.K.A."/>
            <person name="Kuo A."/>
            <person name="LaButti K."/>
            <person name="Larrondo L.F."/>
            <person name="Lindquist E."/>
            <person name="Ling A."/>
            <person name="Lombard V."/>
            <person name="Lucas S."/>
            <person name="Lundell T."/>
            <person name="Martin R."/>
            <person name="McLaughlin D.J."/>
            <person name="Morgenstern I."/>
            <person name="Morin E."/>
            <person name="Murat C."/>
            <person name="Nagy L.G."/>
            <person name="Nolan M."/>
            <person name="Ohm R.A."/>
            <person name="Patyshakuliyeva A."/>
            <person name="Rokas A."/>
            <person name="Ruiz-Duenas F.J."/>
            <person name="Sabat G."/>
            <person name="Salamov A."/>
            <person name="Samejima M."/>
            <person name="Schmutz J."/>
            <person name="Slot J.C."/>
            <person name="St John F."/>
            <person name="Stenlid J."/>
            <person name="Sun H."/>
            <person name="Sun S."/>
            <person name="Syed K."/>
            <person name="Tsang A."/>
            <person name="Wiebenga A."/>
            <person name="Young D."/>
            <person name="Pisabarro A."/>
            <person name="Eastwood D.C."/>
            <person name="Martin F."/>
            <person name="Cullen D."/>
            <person name="Grigoriev I.V."/>
            <person name="Hibbett D.S."/>
        </authorList>
    </citation>
    <scope>NUCLEOTIDE SEQUENCE</scope>
    <source>
        <strain evidence="3">FP-58527</strain>
    </source>
</reference>
<protein>
    <recommendedName>
        <fullName evidence="1">DUF7918 domain-containing protein</fullName>
    </recommendedName>
</protein>
<dbReference type="STRING" id="743788.S8E151"/>
<sequence>YSAWISIPGHELREFDVAIDRQKRRATCWIPSEAGMNFTVHWADHGWTIPTATFIKLDGYTVPGHFLMGKGQAARSNVRVGVTTVRPFTFAEISEETAHATPSNTNPAELGTIIVKIKRVELVGKHSANTPLAPRPPVAGRHSFGETPVGIGFGHEEMGPCQMPMTWKVKPYDKRNPGTYVTFVFRYRSRNFLISQGIMAEAD</sequence>
<evidence type="ECO:0000313" key="3">
    <source>
        <dbReference type="Proteomes" id="UP000015241"/>
    </source>
</evidence>
<dbReference type="AlphaFoldDB" id="S8E151"/>
<organism evidence="2 3">
    <name type="scientific">Fomitopsis schrenkii</name>
    <name type="common">Brown rot fungus</name>
    <dbReference type="NCBI Taxonomy" id="2126942"/>
    <lineage>
        <taxon>Eukaryota</taxon>
        <taxon>Fungi</taxon>
        <taxon>Dikarya</taxon>
        <taxon>Basidiomycota</taxon>
        <taxon>Agaricomycotina</taxon>
        <taxon>Agaricomycetes</taxon>
        <taxon>Polyporales</taxon>
        <taxon>Fomitopsis</taxon>
    </lineage>
</organism>
<accession>S8E151</accession>
<dbReference type="InParanoid" id="S8E151"/>
<dbReference type="HOGENOM" id="CLU_060356_2_1_1"/>
<dbReference type="Pfam" id="PF25534">
    <property type="entry name" value="DUF7918"/>
    <property type="match status" value="1"/>
</dbReference>
<feature type="non-terminal residue" evidence="2">
    <location>
        <position position="203"/>
    </location>
</feature>
<dbReference type="eggNOG" id="ENOG502SQ5R">
    <property type="taxonomic scope" value="Eukaryota"/>
</dbReference>
<feature type="domain" description="DUF7918" evidence="1">
    <location>
        <begin position="5"/>
        <end position="199"/>
    </location>
</feature>
<proteinExistence type="predicted"/>
<dbReference type="InterPro" id="IPR057678">
    <property type="entry name" value="DUF7918"/>
</dbReference>
<keyword evidence="3" id="KW-1185">Reference proteome</keyword>
<dbReference type="OrthoDB" id="3237202at2759"/>
<evidence type="ECO:0000259" key="1">
    <source>
        <dbReference type="Pfam" id="PF25534"/>
    </source>
</evidence>
<dbReference type="Proteomes" id="UP000015241">
    <property type="component" value="Unassembled WGS sequence"/>
</dbReference>